<gene>
    <name evidence="10" type="ORF">Z518_09384</name>
</gene>
<evidence type="ECO:0000256" key="4">
    <source>
        <dbReference type="ARBA" id="ARBA00022598"/>
    </source>
</evidence>
<evidence type="ECO:0000256" key="7">
    <source>
        <dbReference type="ARBA" id="ARBA00078302"/>
    </source>
</evidence>
<dbReference type="SUPFAM" id="SSF47336">
    <property type="entry name" value="ACP-like"/>
    <property type="match status" value="6"/>
</dbReference>
<dbReference type="InterPro" id="IPR006162">
    <property type="entry name" value="Ppantetheine_attach_site"/>
</dbReference>
<keyword evidence="4" id="KW-0436">Ligase</keyword>
<dbReference type="FunFam" id="3.30.300.30:FF:000015">
    <property type="entry name" value="Nonribosomal peptide synthase SidD"/>
    <property type="match status" value="1"/>
</dbReference>
<dbReference type="RefSeq" id="XP_013268794.1">
    <property type="nucleotide sequence ID" value="XM_013413340.1"/>
</dbReference>
<dbReference type="CDD" id="cd05918">
    <property type="entry name" value="A_NRPS_SidN3_like"/>
    <property type="match status" value="1"/>
</dbReference>
<dbReference type="GO" id="GO:0031177">
    <property type="term" value="F:phosphopantetheine binding"/>
    <property type="evidence" value="ECO:0007669"/>
    <property type="project" value="InterPro"/>
</dbReference>
<feature type="domain" description="Carrier" evidence="9">
    <location>
        <begin position="3227"/>
        <end position="3304"/>
    </location>
</feature>
<reference evidence="10 11" key="1">
    <citation type="submission" date="2015-01" db="EMBL/GenBank/DDBJ databases">
        <title>The Genome Sequence of Rhinocladiella mackenzie CBS 650.93.</title>
        <authorList>
            <consortium name="The Broad Institute Genomics Platform"/>
            <person name="Cuomo C."/>
            <person name="de Hoog S."/>
            <person name="Gorbushina A."/>
            <person name="Stielow B."/>
            <person name="Teixiera M."/>
            <person name="Abouelleil A."/>
            <person name="Chapman S.B."/>
            <person name="Priest M."/>
            <person name="Young S.K."/>
            <person name="Wortman J."/>
            <person name="Nusbaum C."/>
            <person name="Birren B."/>
        </authorList>
    </citation>
    <scope>NUCLEOTIDE SEQUENCE [LARGE SCALE GENOMIC DNA]</scope>
    <source>
        <strain evidence="10 11">CBS 650.93</strain>
    </source>
</reference>
<dbReference type="SUPFAM" id="SSF52777">
    <property type="entry name" value="CoA-dependent acyltransferases"/>
    <property type="match status" value="12"/>
</dbReference>
<feature type="domain" description="Carrier" evidence="9">
    <location>
        <begin position="1603"/>
        <end position="1680"/>
    </location>
</feature>
<dbReference type="InterPro" id="IPR020806">
    <property type="entry name" value="PKS_PP-bd"/>
</dbReference>
<dbReference type="InterPro" id="IPR036736">
    <property type="entry name" value="ACP-like_sf"/>
</dbReference>
<dbReference type="Gene3D" id="3.40.50.12780">
    <property type="entry name" value="N-terminal domain of ligase-like"/>
    <property type="match status" value="3"/>
</dbReference>
<dbReference type="GO" id="GO:0031169">
    <property type="term" value="P:ferrichrome biosynthetic process"/>
    <property type="evidence" value="ECO:0007669"/>
    <property type="project" value="UniProtKB-ARBA"/>
</dbReference>
<comment type="similarity">
    <text evidence="5">Belongs to the NRP synthetase family.</text>
</comment>
<accession>A0A0D2GTK5</accession>
<evidence type="ECO:0000256" key="6">
    <source>
        <dbReference type="ARBA" id="ARBA00067294"/>
    </source>
</evidence>
<proteinExistence type="inferred from homology"/>
<dbReference type="STRING" id="1442369.A0A0D2GTK5"/>
<feature type="domain" description="Carrier" evidence="9">
    <location>
        <begin position="539"/>
        <end position="612"/>
    </location>
</feature>
<dbReference type="Gene3D" id="3.30.559.30">
    <property type="entry name" value="Nonribosomal peptide synthetase, condensation domain"/>
    <property type="match status" value="6"/>
</dbReference>
<dbReference type="NCBIfam" id="NF003417">
    <property type="entry name" value="PRK04813.1"/>
    <property type="match status" value="3"/>
</dbReference>
<protein>
    <recommendedName>
        <fullName evidence="6">Nonribosomal peptide synthetase sidC</fullName>
    </recommendedName>
    <alternativeName>
        <fullName evidence="7">Siderophore peptide synthetase C</fullName>
    </alternativeName>
</protein>
<dbReference type="GeneID" id="25297455"/>
<dbReference type="GO" id="GO:0016874">
    <property type="term" value="F:ligase activity"/>
    <property type="evidence" value="ECO:0007669"/>
    <property type="project" value="UniProtKB-KW"/>
</dbReference>
<dbReference type="SMART" id="SM00823">
    <property type="entry name" value="PKS_PP"/>
    <property type="match status" value="5"/>
</dbReference>
<dbReference type="FunFam" id="3.30.300.30:FF:000033">
    <property type="entry name" value="Nonribosomal siderophore peptide synthase SidC"/>
    <property type="match status" value="1"/>
</dbReference>
<dbReference type="Gene3D" id="3.30.300.30">
    <property type="match status" value="3"/>
</dbReference>
<feature type="domain" description="Carrier" evidence="9">
    <location>
        <begin position="3791"/>
        <end position="3865"/>
    </location>
</feature>
<dbReference type="GO" id="GO:0005737">
    <property type="term" value="C:cytoplasm"/>
    <property type="evidence" value="ECO:0007669"/>
    <property type="project" value="TreeGrafter"/>
</dbReference>
<evidence type="ECO:0000313" key="10">
    <source>
        <dbReference type="EMBL" id="KIX01658.1"/>
    </source>
</evidence>
<dbReference type="NCBIfam" id="TIGR01733">
    <property type="entry name" value="AA-adenyl-dom"/>
    <property type="match status" value="1"/>
</dbReference>
<dbReference type="OrthoDB" id="416786at2759"/>
<dbReference type="PROSITE" id="PS00455">
    <property type="entry name" value="AMP_BINDING"/>
    <property type="match status" value="1"/>
</dbReference>
<keyword evidence="3" id="KW-0597">Phosphoprotein</keyword>
<keyword evidence="2" id="KW-0596">Phosphopantetheine</keyword>
<sequence>MDRSVHDGHVLRDLAIVNKNRQTLPGPTLLHELIASTPSEELILDFLNSDGSRVKLTYDEFHRLTDILSRDIGDQISRLENRPRVIPVILPQCPELYITWVAVLKAGAGFCPVSQDVPPERLKFIVKDVEASFVLTTATTLPSLRDLLPDARSVAVSLKSLECRLRSNGQSDAHRLPLPQVDPSGPAYVMYTSGSTGLPKGVMVSHRSVSQSLLAHDEHIPSFKRFLQFASPTFDVSIFEIFFPFYRGATLVGCERERMLSDLPATIQLLNADAAELTPTVAGTLLRTRRAAPGLQTLLTIGEMLTSQVVSEFGGDSERPSMLYAMYGPTEAAIHCTLATKLASTASVRRIGRPLATVTAVVLKESERPEIASMGESGELAVTGQLADGYLNRPDQNKAAFVELPGYGAVYKTGDRAICRPDGELEILGRMASGQVKLRGQRVELGEIEEVASKVHGLQLAIAIVIDDVLVLFCAASQEVRPADVSTMCKSWLPPYMRPGEIVFLQGDEVPRLPSGKVDRKALERDFRESRPSAHDDEEPKDRTERDLARVLEEELGRKIDRSTSLWSLGLDSLRTIKIASKLRQKYPFINAALFTERDNVAELAALVKSSTSSENYPRSELEYETSDEWQAVKENLCKDPTLTATASSWESLLPCSSMQVAMLAETAKSDDQNFNEIRLSLASEVKFEDLRRAFHTLGRQNRILRSGFISTRQREMPFAQVVWQDIRDTDLNLLHPLQITRPSSCDEGEAVVRIHHALYDGWSWDLVLDDLNDLLSGRKTPQRTQFSEFQSYQRSQMLTESVQNNEYWHDLFQDFVPCTFPNLCSSRLHDRPRSAISVPLSISYRQLSEIALSLRCSRETILESAWALILALCLNNQDVAIGVVSANRHIPLLGVETIIGPCLSTMPLRVDIHSLMTAHDLINHIQRQRSRSLKYGNVTLRDINRAAGVTPGHRLFDTLCVWQEGNEDRGRDRSKVTTTKTFDALDYAVVLEFEPRGDQVHLKLTVNQNLMPEPHAKLLAAQLDDITIQMVKNPQSRLDCLWEMSNENIMSTANTQYATFKRDFSLTTSISDLAQNQPERVAVEFVLDFDPDTGRLEKETLTYRDLFSKASLVASTLQTSYAIRENDLVCLIAARSIPLYIGILGSIMAGAGYMCIDPRTPADRIRQIWNESKGKVALTDQSLDSTVTSLAQNAVPITDVLDRHIPGEQSFPDLREDQLAYAVFTSGSTGVPKGVLITRKNLLSNLGHLSRLYPCVPAEDRILQACSPAFDVSVFEIFWTWHMGMTLCTASNDVLFRDLEQFIDKLNVTHLSMTPSVAALVRPQNVPRVKFLVTAGEPMNSKVFTDWAGRGLYQGYGPSETTNICNIRPKVSRLDAANNVGPALSNTSIFVCQTQKTVSTHALHNSGEVSLTFRLVPKGGVGEIWIGGEQVGRGYIDPALTAKSFLDHPQYGRLYRSGDIGRLLADDSLVIMGREDDQVKLRGQRIELGDIDSSLVRCDEVEDAVTMIIQVADEISRLVSFWTPRQPDSTSSLSKSTSTLYAQLRKVLPSYMIPDTLLRLDQIPLTRQGKIDRQAMISFYQGLDSEHLQAVSRDSDPSGGAHDLSESERRMAQIISDILGVRLEIIKRNSSFYALGLDSINAIRVARSLKENDVSGVEISTLLQNPSIGQLMAVLKSDEEEVSRTHQQKPLRNLFDDKRKDEIIDIYARAGLKVEKFLPCTPLQESMATSSMNSSSRAYQNSLRFKIYGDMVRLREAWSRAISRHQLLRTGFASMDSAETPFVQVVLESFELPWMDEDARGHAKSDLDFLMLPPWSVRLDKDGNNYQLTLEIHHCLYDAEALSILLSEIESSYHDRPLQPPIAFDTYLSFMEDSKSPDTDHFWRKTLYEVSACRLDELIQAEDKLGGGKTSTVVREATLGVSEFQKCVRRISSTALALFQATWSRLLFSVFQREDVCFGNVLSGRNLPIEGIDRLVAPCFNTVPTRTHLQRGDSNSDLCHNIQQMNIEVLPYQPSSLRRIQRQSVLQGKALFDTLLLLQQDELQLDHRIWTLLEDSGDMSFPFILEIVMNTRNDGISLKLHSEAAKTAVLTQLLECFDLLLSHTSKFPQARALDSSVVDQKLPTLKSPEGISHLHVASTQNLTNGAHDTAEELSDDELLVKEVLSQFKPDLSTRLTKDTTIFQLGFDSINAVQIAARLRKQGISVSSADILEAASVGQIAALCDSTKEEHQKLTPFDTSAFDEKHRKLLCLNNDIDEAEVESIRPCTHTQSGILSQYLRSNRRLYLNKIYLRLDNDIDLSRLKESWIVAKKTHEMLRTGFAETDHPQIPFAMVTYRPDARQLPWLDSTSSPTQDGASTKWNDGGVLAELPWELQVSTTGASMSLELSILHALYDAQSLDIILRDVACMYRDIQPPKPIAPSPVISQILAMSRDEGSKPFWLELSADLCSTRFPDMKIYSNKSESFRVTSEQCRLSQTALEKACALIGATTQAVCVSAWSVILSAYTAQTHVTFGIILSGRDFNEEGDNEVAFPCINTVPFAIEVSQDLPDLLKRTVKRCAGVMKHQYTPLSSIKRWAGIEDELFDTVMVLQKSSSGRGPQRPWTQVKDDATAEYAVSIEIIPREDDSLDFQLTFRESIVPPEQAAYILQEFGAVIECILNPTRGRRLAVPNSLLSVVPAKDERIGTEIRHLHGLVESTAKKSPDKIALEFVSSINGSTVAKQSWTYSQLNASGNKIAHLLQDNKAQVGELIVVCFEKCPEASFAILGVQKAGCGYLAIDPGAPKARKEFILRDSGSKVVLTTRDKKPDFPLSNDLRVIAVDDGHWQNLSDQTPVLSRDLDPQDICYCLYTSGTTGTPKGCLISHDSAVQAMLSFQRIFEGRWNESSRWLQFASFHFDVSVLEQYWSWSVGIRVTSAPRDLLFEDLPGTINALKITHLDLTPSLARMLSPEDVPSLCQGVFIVGGELVRQDILETWGDTGCLYNFYGPSEVTIGCTVHRQVPKGAKPTNIGQQWDNVGSFVLDPTSQNPVLRGAIGELCLSGPLVGKGYLNRLDLTANKFVTLRDHKARVYCTGDLVRLLHDDSFEFLGRIDDQVKLRGQRLEIGEINHVAMSASTSLQDATTMVLKHPTQQKEQLVTFFSTTQSRKQSENPSIMSNKQTKDLAAKIQRKCADQLPAYMVPTYCLGVSSLPLSVNNKVDHQSLKALYERASLDSGHQETNGGRGLETGNSEAVRNVIKVLATFLQIPTASVTPTSRLFELGLDSVSAIGLSRSFRKQGFQNIDVATILRHPVVTDLARVVNRPATFDHNQSVAVARSHIQSFAEAHHNVISRALEVTGEEIEYIAPCTPLQEGMVSKVMRAEPEDTVYFSCFMFKLNVTVEIGRLRDAWNSAQQAISILRTHFVPTEDGFAQVVLRKGVNSPILKDIENGKTKDDIVPGSTSKDWARSVKAFGRSTPWKVQITTSGKEKWLVIHIFHGLYDGVSLPLLVNLVKRLYDHPQETPKLDMQFYEALPYGPLRAMPDEEEFWKSALSTLRPFKLSLANSRTDAEARFHFVRDEIAHVEVKGLCNKLNVTASAFFEAALLYSLYQMFKVNPSIGVVVSGRALENTNFEEVIGPMFNTIPCAINQLDNGSTVVDLIQACHRFNVDVLPYQHTPLRRIAKHLGLDPHRGLFDILFVFHKSRQDVGQSDLWQEVSAESVPDYPLNIEVKEEEASFQVAVVTRSEYLSREDTSRLLEMYLDTVQNAQMESVLPDAFYGAGANRIVNGVHKIEDSKSSSPSDSLDQRSNWTETEITVRTQLAELASVEEDTIRLNRPTIFELGLDSIEAMKLATRLRNIGLKVAMSAILKSPTVAGIAREISSDIELRSKSTGGEDQPSIAQLQESYRHILQNHGIDLENVERIWPVTPMQEGLLAESHKYSNIMVFKVNPGTDIKKLIEAWNTVSQTQPTIRTRFETVDVVDSHEAFVQYIVKCRNSVTVVHDINVTDVVKNLEEDDIGIDLKSQYIKIRFVISRNGPSFLVLGMPHALYDAWSLHLLHRQVAEIYDSPMIKEQGAAVGQCEKHLEEVINRSQNPQSQDFWRSQLSDVQPSPFRQKRGSQNHPLPAFLLQKPSSSAKLDKVLTFCKQQGIALQSLGLACWTIALAHYSHQIDVCFGVVLSGRTTEGSENLIFPTFNTVVFRPMIDEDNTTSQVLKKVHNAVVRVSEYQNFPLREAIRLAREQGVSSTLFDTLFTFQKLPSDENASSRLYEEVAGDETTIKPPYPINIEFAGQENELRWTIACQEGVCPKQFGQTLLRQLDEILLAFMNEPDRPLVKEVGDGVSVCGLPVITLTANEKTLVEEVSQNSADEREAQSHETWSSTEVIIREVLARVSKSDRQRIKKTTGFFHLGLDSVSAIKVANLLKKEGLKLPVSEIIKAQTIEKMAAAAEQLKIDAPAVVNGPPDMFSMSPDFPNSLSIPKDDVEAIIPSSAGQIYMLDMWLASGGRLFYPTFWLQVSGAAVEAVRRAMDQLVSEIPILRTTFINHNEGGKPGTWQVVLKSSAAKRYQLPWSLHLEKSTHGTLVAIRIHHALYDAVSFPLILSELQRLCKNVNLHTPLHTNTSDFVSKTLANVQEAEAFWINYLGSGYGTYHTIDKGSFRATRIEMFHPTVLEIHDLGQSLKYYGISIQALFFAAYANVYSRLLRESGRRTRNDGARDEVIIGIYLANRSLDVDGVTGLITPTFNIVPLRVQLGEKTLVETALQIQSDLVEITKMENCTVSMRQIHAWTHIKVDTFVNFLSLPHDDHDSVAETTSGQDIDGRVVRVIRATVSYEEKSRRLEENLDSPSPFFDNEGEEHENTTIWCLPAIDIEAKISEAGHLGIGVFAPEDMLSASQAEGIIDEMRSLMGDFP</sequence>
<dbReference type="InterPro" id="IPR042099">
    <property type="entry name" value="ANL_N_sf"/>
</dbReference>
<dbReference type="GO" id="GO:0010106">
    <property type="term" value="P:cellular response to iron ion starvation"/>
    <property type="evidence" value="ECO:0007669"/>
    <property type="project" value="UniProtKB-ARBA"/>
</dbReference>
<dbReference type="Pfam" id="PF00668">
    <property type="entry name" value="Condensation"/>
    <property type="match status" value="6"/>
</dbReference>
<dbReference type="Pfam" id="PF00501">
    <property type="entry name" value="AMP-binding"/>
    <property type="match status" value="3"/>
</dbReference>
<dbReference type="PROSITE" id="PS00012">
    <property type="entry name" value="PHOSPHOPANTETHEINE"/>
    <property type="match status" value="6"/>
</dbReference>
<comment type="pathway">
    <text evidence="1">Siderophore biosynthesis.</text>
</comment>
<evidence type="ECO:0000256" key="2">
    <source>
        <dbReference type="ARBA" id="ARBA00022450"/>
    </source>
</evidence>
<evidence type="ECO:0000256" key="8">
    <source>
        <dbReference type="SAM" id="MobiDB-lite"/>
    </source>
</evidence>
<dbReference type="InterPro" id="IPR020845">
    <property type="entry name" value="AMP-binding_CS"/>
</dbReference>
<evidence type="ECO:0000259" key="9">
    <source>
        <dbReference type="PROSITE" id="PS50075"/>
    </source>
</evidence>
<dbReference type="SUPFAM" id="SSF56801">
    <property type="entry name" value="Acetyl-CoA synthetase-like"/>
    <property type="match status" value="3"/>
</dbReference>
<dbReference type="GO" id="GO:0043041">
    <property type="term" value="P:amino acid activation for nonribosomal peptide biosynthetic process"/>
    <property type="evidence" value="ECO:0007669"/>
    <property type="project" value="TreeGrafter"/>
</dbReference>
<dbReference type="Gene3D" id="1.10.1200.10">
    <property type="entry name" value="ACP-like"/>
    <property type="match status" value="6"/>
</dbReference>
<evidence type="ECO:0000256" key="5">
    <source>
        <dbReference type="ARBA" id="ARBA00029454"/>
    </source>
</evidence>
<dbReference type="EMBL" id="KN847481">
    <property type="protein sequence ID" value="KIX01658.1"/>
    <property type="molecule type" value="Genomic_DNA"/>
</dbReference>
<dbReference type="InterPro" id="IPR010071">
    <property type="entry name" value="AA_adenyl_dom"/>
</dbReference>
<feature type="region of interest" description="Disordered" evidence="8">
    <location>
        <begin position="521"/>
        <end position="546"/>
    </location>
</feature>
<keyword evidence="11" id="KW-1185">Reference proteome</keyword>
<dbReference type="PANTHER" id="PTHR45527">
    <property type="entry name" value="NONRIBOSOMAL PEPTIDE SYNTHETASE"/>
    <property type="match status" value="1"/>
</dbReference>
<organism evidence="10 11">
    <name type="scientific">Rhinocladiella mackenziei CBS 650.93</name>
    <dbReference type="NCBI Taxonomy" id="1442369"/>
    <lineage>
        <taxon>Eukaryota</taxon>
        <taxon>Fungi</taxon>
        <taxon>Dikarya</taxon>
        <taxon>Ascomycota</taxon>
        <taxon>Pezizomycotina</taxon>
        <taxon>Eurotiomycetes</taxon>
        <taxon>Chaetothyriomycetidae</taxon>
        <taxon>Chaetothyriales</taxon>
        <taxon>Herpotrichiellaceae</taxon>
        <taxon>Rhinocladiella</taxon>
    </lineage>
</organism>
<dbReference type="Proteomes" id="UP000053617">
    <property type="component" value="Unassembled WGS sequence"/>
</dbReference>
<dbReference type="InterPro" id="IPR023213">
    <property type="entry name" value="CAT-like_dom_sf"/>
</dbReference>
<name>A0A0D2GTK5_9EURO</name>
<dbReference type="InterPro" id="IPR001242">
    <property type="entry name" value="Condensation_dom"/>
</dbReference>
<dbReference type="InterPro" id="IPR009081">
    <property type="entry name" value="PP-bd_ACP"/>
</dbReference>
<dbReference type="Pfam" id="PF00550">
    <property type="entry name" value="PP-binding"/>
    <property type="match status" value="6"/>
</dbReference>
<feature type="domain" description="Carrier" evidence="9">
    <location>
        <begin position="2151"/>
        <end position="2228"/>
    </location>
</feature>
<dbReference type="FunFam" id="3.40.50.12780:FF:000024">
    <property type="entry name" value="Nonribosomal siderophore peptide synthase SidC"/>
    <property type="match status" value="2"/>
</dbReference>
<dbReference type="PANTHER" id="PTHR45527:SF1">
    <property type="entry name" value="FATTY ACID SYNTHASE"/>
    <property type="match status" value="1"/>
</dbReference>
<feature type="domain" description="Carrier" evidence="9">
    <location>
        <begin position="4361"/>
        <end position="4434"/>
    </location>
</feature>
<dbReference type="Gene3D" id="3.30.559.10">
    <property type="entry name" value="Chloramphenicol acetyltransferase-like domain"/>
    <property type="match status" value="7"/>
</dbReference>
<dbReference type="InterPro" id="IPR045851">
    <property type="entry name" value="AMP-bd_C_sf"/>
</dbReference>
<dbReference type="VEuPathDB" id="FungiDB:Z518_09384"/>
<evidence type="ECO:0000256" key="3">
    <source>
        <dbReference type="ARBA" id="ARBA00022553"/>
    </source>
</evidence>
<dbReference type="PROSITE" id="PS50075">
    <property type="entry name" value="CARRIER"/>
    <property type="match status" value="6"/>
</dbReference>
<dbReference type="InterPro" id="IPR000873">
    <property type="entry name" value="AMP-dep_synth/lig_dom"/>
</dbReference>
<evidence type="ECO:0000256" key="1">
    <source>
        <dbReference type="ARBA" id="ARBA00004924"/>
    </source>
</evidence>
<dbReference type="HOGENOM" id="CLU_000092_2_0_1"/>
<evidence type="ECO:0000313" key="11">
    <source>
        <dbReference type="Proteomes" id="UP000053617"/>
    </source>
</evidence>